<keyword evidence="5 7" id="KW-0808">Transferase</keyword>
<comment type="caution">
    <text evidence="10">The sequence shown here is derived from an EMBL/GenBank/DDBJ whole genome shotgun (WGS) entry which is preliminary data.</text>
</comment>
<dbReference type="EMBL" id="LCBB01000008">
    <property type="protein sequence ID" value="KKS02909.1"/>
    <property type="molecule type" value="Genomic_DNA"/>
</dbReference>
<evidence type="ECO:0000256" key="6">
    <source>
        <dbReference type="ARBA" id="ARBA00023056"/>
    </source>
</evidence>
<name>A0A0G0VPS1_UNCKA</name>
<dbReference type="Proteomes" id="UP000033947">
    <property type="component" value="Unassembled WGS sequence"/>
</dbReference>
<proteinExistence type="inferred from homology"/>
<evidence type="ECO:0000256" key="4">
    <source>
        <dbReference type="ARBA" id="ARBA00022676"/>
    </source>
</evidence>
<evidence type="ECO:0000259" key="8">
    <source>
        <dbReference type="Pfam" id="PF00534"/>
    </source>
</evidence>
<sequence>MGYCPKTGVRVLFSNMTAKKSPKVHKILLVATEAQPYVSVGGAGSVIGHLSTALTALGYEVAVFIPKFGLIDEQKYPMKMVMEGLSVPTDDSVNPELVCNVKSYENGSGVKVFFLENQEYFEKRANVYGYSDDPTRFLILSRGALEFVRRGGFIPDVIHCNDWHAASIPFYLKTVYKNDPVLKNISSLLTIHNLAYQGTFDHRHVSEMNYDDGKSVIGSIFSDRASTLNYMRRGIIFADAVNTVSKTYSKEILTPEFGEGLDKLLSELKGKLFGIVNGVDYEEFDPVTDKLIPRNFDAGSIELRAENKKALQKEFDISVHPDKMVFAFVGRLDFMKGVDLLTTVMHHVLKEYDVQFVEIGAGDWSLTERLNNLKAEFPTQVGIHPYPNFTLPRLVFGGADCILYPSRFEPCGIVQIEAMRYGAIPIVRNVGGLADTVENFDTLKQTGTGFLFNEFNEFSLFGKIIRAIELFKNKELWRNLQLNAMKADYSWDFSAREYGKLYETTNNFHENPHVSFSSLEGLTNL</sequence>
<evidence type="ECO:0000313" key="10">
    <source>
        <dbReference type="EMBL" id="KKS02909.1"/>
    </source>
</evidence>
<dbReference type="UniPathway" id="UPA00164"/>
<dbReference type="Gene3D" id="3.40.50.2000">
    <property type="entry name" value="Glycogen Phosphorylase B"/>
    <property type="match status" value="2"/>
</dbReference>
<dbReference type="AlphaFoldDB" id="A0A0G0VPS1"/>
<evidence type="ECO:0000259" key="9">
    <source>
        <dbReference type="Pfam" id="PF08323"/>
    </source>
</evidence>
<gene>
    <name evidence="7" type="primary">glgA</name>
    <name evidence="10" type="ORF">UU55_C0008G0009</name>
</gene>
<comment type="function">
    <text evidence="2 7">Synthesizes alpha-1,4-glucan chains using ADP-glucose.</text>
</comment>
<comment type="pathway">
    <text evidence="7">Glycan biosynthesis; glycogen biosynthesis.</text>
</comment>
<dbReference type="PANTHER" id="PTHR45825">
    <property type="entry name" value="GRANULE-BOUND STARCH SYNTHASE 1, CHLOROPLASTIC/AMYLOPLASTIC"/>
    <property type="match status" value="1"/>
</dbReference>
<dbReference type="InterPro" id="IPR013534">
    <property type="entry name" value="Starch_synth_cat_dom"/>
</dbReference>
<evidence type="ECO:0000256" key="1">
    <source>
        <dbReference type="ARBA" id="ARBA00001478"/>
    </source>
</evidence>
<dbReference type="InterPro" id="IPR011835">
    <property type="entry name" value="GS/SS"/>
</dbReference>
<dbReference type="NCBIfam" id="TIGR02095">
    <property type="entry name" value="glgA"/>
    <property type="match status" value="1"/>
</dbReference>
<reference evidence="10 11" key="1">
    <citation type="journal article" date="2015" name="Nature">
        <title>rRNA introns, odd ribosomes, and small enigmatic genomes across a large radiation of phyla.</title>
        <authorList>
            <person name="Brown C.T."/>
            <person name="Hug L.A."/>
            <person name="Thomas B.C."/>
            <person name="Sharon I."/>
            <person name="Castelle C.J."/>
            <person name="Singh A."/>
            <person name="Wilkins M.J."/>
            <person name="Williams K.H."/>
            <person name="Banfield J.F."/>
        </authorList>
    </citation>
    <scope>NUCLEOTIDE SEQUENCE [LARGE SCALE GENOMIC DNA]</scope>
</reference>
<evidence type="ECO:0000256" key="3">
    <source>
        <dbReference type="ARBA" id="ARBA00010281"/>
    </source>
</evidence>
<dbReference type="Pfam" id="PF00534">
    <property type="entry name" value="Glycos_transf_1"/>
    <property type="match status" value="1"/>
</dbReference>
<dbReference type="SUPFAM" id="SSF53756">
    <property type="entry name" value="UDP-Glycosyltransferase/glycogen phosphorylase"/>
    <property type="match status" value="1"/>
</dbReference>
<dbReference type="GO" id="GO:0005978">
    <property type="term" value="P:glycogen biosynthetic process"/>
    <property type="evidence" value="ECO:0007669"/>
    <property type="project" value="UniProtKB-UniRule"/>
</dbReference>
<organism evidence="10 11">
    <name type="scientific">candidate division WWE3 bacterium GW2011_GWC2_41_23</name>
    <dbReference type="NCBI Taxonomy" id="1619123"/>
    <lineage>
        <taxon>Bacteria</taxon>
        <taxon>Katanobacteria</taxon>
    </lineage>
</organism>
<accession>A0A0G0VPS1</accession>
<evidence type="ECO:0000256" key="7">
    <source>
        <dbReference type="HAMAP-Rule" id="MF_00484"/>
    </source>
</evidence>
<protein>
    <recommendedName>
        <fullName evidence="7">Glycogen synthase</fullName>
        <ecNumber evidence="7">2.4.1.21</ecNumber>
    </recommendedName>
    <alternativeName>
        <fullName evidence="7">Starch [bacterial glycogen] synthase</fullName>
    </alternativeName>
</protein>
<keyword evidence="4 7" id="KW-0328">Glycosyltransferase</keyword>
<dbReference type="GO" id="GO:0009011">
    <property type="term" value="F:alpha-1,4-glucan glucosyltransferase (ADP-glucose donor) activity"/>
    <property type="evidence" value="ECO:0007669"/>
    <property type="project" value="UniProtKB-UniRule"/>
</dbReference>
<feature type="domain" description="Glycosyl transferase family 1" evidence="8">
    <location>
        <begin position="320"/>
        <end position="470"/>
    </location>
</feature>
<dbReference type="InterPro" id="IPR001296">
    <property type="entry name" value="Glyco_trans_1"/>
</dbReference>
<evidence type="ECO:0000256" key="2">
    <source>
        <dbReference type="ARBA" id="ARBA00002764"/>
    </source>
</evidence>
<evidence type="ECO:0000313" key="11">
    <source>
        <dbReference type="Proteomes" id="UP000033947"/>
    </source>
</evidence>
<dbReference type="EC" id="2.4.1.21" evidence="7"/>
<comment type="caution">
    <text evidence="7">Lacks conserved residue(s) required for the propagation of feature annotation.</text>
</comment>
<dbReference type="PATRIC" id="fig|1619123.3.peg.592"/>
<dbReference type="HAMAP" id="MF_00484">
    <property type="entry name" value="Glycogen_synth"/>
    <property type="match status" value="1"/>
</dbReference>
<comment type="similarity">
    <text evidence="3 7">Belongs to the glycosyltransferase 1 family. Bacterial/plant glycogen synthase subfamily.</text>
</comment>
<dbReference type="PANTHER" id="PTHR45825:SF11">
    <property type="entry name" value="ALPHA AMYLASE DOMAIN-CONTAINING PROTEIN"/>
    <property type="match status" value="1"/>
</dbReference>
<keyword evidence="6 7" id="KW-0320">Glycogen biosynthesis</keyword>
<dbReference type="GO" id="GO:0004373">
    <property type="term" value="F:alpha-1,4-glucan glucosyltransferase (UDP-glucose donor) activity"/>
    <property type="evidence" value="ECO:0007669"/>
    <property type="project" value="InterPro"/>
</dbReference>
<evidence type="ECO:0000256" key="5">
    <source>
        <dbReference type="ARBA" id="ARBA00022679"/>
    </source>
</evidence>
<dbReference type="CDD" id="cd03791">
    <property type="entry name" value="GT5_Glycogen_synthase_DULL1-like"/>
    <property type="match status" value="1"/>
</dbReference>
<comment type="catalytic activity">
    <reaction evidence="1 7">
        <text>[(1-&gt;4)-alpha-D-glucosyl](n) + ADP-alpha-D-glucose = [(1-&gt;4)-alpha-D-glucosyl](n+1) + ADP + H(+)</text>
        <dbReference type="Rhea" id="RHEA:18189"/>
        <dbReference type="Rhea" id="RHEA-COMP:9584"/>
        <dbReference type="Rhea" id="RHEA-COMP:9587"/>
        <dbReference type="ChEBI" id="CHEBI:15378"/>
        <dbReference type="ChEBI" id="CHEBI:15444"/>
        <dbReference type="ChEBI" id="CHEBI:57498"/>
        <dbReference type="ChEBI" id="CHEBI:456216"/>
        <dbReference type="EC" id="2.4.1.21"/>
    </reaction>
</comment>
<feature type="domain" description="Starch synthase catalytic" evidence="9">
    <location>
        <begin position="26"/>
        <end position="266"/>
    </location>
</feature>
<dbReference type="Pfam" id="PF08323">
    <property type="entry name" value="Glyco_transf_5"/>
    <property type="match status" value="1"/>
</dbReference>